<dbReference type="PANTHER" id="PTHR33693">
    <property type="entry name" value="TYPE-5 URACIL-DNA GLYCOSYLASE"/>
    <property type="match status" value="1"/>
</dbReference>
<evidence type="ECO:0000256" key="2">
    <source>
        <dbReference type="ARBA" id="ARBA00019403"/>
    </source>
</evidence>
<comment type="similarity">
    <text evidence="1">Belongs to the uracil-DNA glycosylase (UDG) superfamily. Type 4 (UDGa) family.</text>
</comment>
<dbReference type="EMBL" id="SOBT01000009">
    <property type="protein sequence ID" value="TDU28080.1"/>
    <property type="molecule type" value="Genomic_DNA"/>
</dbReference>
<keyword evidence="9" id="KW-0234">DNA repair</keyword>
<evidence type="ECO:0000256" key="5">
    <source>
        <dbReference type="ARBA" id="ARBA00022763"/>
    </source>
</evidence>
<keyword evidence="7" id="KW-0408">Iron</keyword>
<dbReference type="Proteomes" id="UP000295341">
    <property type="component" value="Unassembled WGS sequence"/>
</dbReference>
<evidence type="ECO:0000259" key="11">
    <source>
        <dbReference type="SMART" id="SM00986"/>
    </source>
</evidence>
<dbReference type="Gene3D" id="3.40.470.10">
    <property type="entry name" value="Uracil-DNA glycosylase-like domain"/>
    <property type="match status" value="1"/>
</dbReference>
<keyword evidence="8" id="KW-0411">Iron-sulfur</keyword>
<comment type="caution">
    <text evidence="12">The sequence shown here is derived from an EMBL/GenBank/DDBJ whole genome shotgun (WGS) entry which is preliminary data.</text>
</comment>
<keyword evidence="5" id="KW-0227">DNA damage</keyword>
<dbReference type="NCBIfam" id="TIGR00758">
    <property type="entry name" value="UDG_fam4"/>
    <property type="match status" value="1"/>
</dbReference>
<dbReference type="InterPro" id="IPR051536">
    <property type="entry name" value="UDG_Type-4/5"/>
</dbReference>
<name>A0A4R7P521_9GAMM</name>
<evidence type="ECO:0000313" key="13">
    <source>
        <dbReference type="Proteomes" id="UP000295341"/>
    </source>
</evidence>
<dbReference type="PANTHER" id="PTHR33693:SF9">
    <property type="entry name" value="TYPE-4 URACIL-DNA GLYCOSYLASE"/>
    <property type="match status" value="1"/>
</dbReference>
<dbReference type="NCBIfam" id="TIGR03914">
    <property type="entry name" value="UDG_fam_dom"/>
    <property type="match status" value="1"/>
</dbReference>
<evidence type="ECO:0000256" key="6">
    <source>
        <dbReference type="ARBA" id="ARBA00022801"/>
    </source>
</evidence>
<keyword evidence="13" id="KW-1185">Reference proteome</keyword>
<dbReference type="RefSeq" id="WP_133881667.1">
    <property type="nucleotide sequence ID" value="NZ_MWIN01000010.1"/>
</dbReference>
<dbReference type="NCBIfam" id="TIGR03915">
    <property type="entry name" value="SAM_7_link_chp"/>
    <property type="match status" value="1"/>
</dbReference>
<feature type="region of interest" description="Disordered" evidence="10">
    <location>
        <begin position="29"/>
        <end position="60"/>
    </location>
</feature>
<dbReference type="InterPro" id="IPR036895">
    <property type="entry name" value="Uracil-DNA_glycosylase-like_sf"/>
</dbReference>
<proteinExistence type="inferred from homology"/>
<dbReference type="Pfam" id="PF13566">
    <property type="entry name" value="DUF4130"/>
    <property type="match status" value="1"/>
</dbReference>
<dbReference type="GO" id="GO:0097506">
    <property type="term" value="F:deaminated base DNA N-glycosylase activity"/>
    <property type="evidence" value="ECO:0007669"/>
    <property type="project" value="UniProtKB-ARBA"/>
</dbReference>
<evidence type="ECO:0000256" key="7">
    <source>
        <dbReference type="ARBA" id="ARBA00023004"/>
    </source>
</evidence>
<keyword evidence="3" id="KW-0004">4Fe-4S</keyword>
<evidence type="ECO:0000256" key="4">
    <source>
        <dbReference type="ARBA" id="ARBA00022723"/>
    </source>
</evidence>
<dbReference type="SUPFAM" id="SSF52141">
    <property type="entry name" value="Uracil-DNA glycosylase-like"/>
    <property type="match status" value="1"/>
</dbReference>
<evidence type="ECO:0000256" key="1">
    <source>
        <dbReference type="ARBA" id="ARBA00006521"/>
    </source>
</evidence>
<evidence type="ECO:0000313" key="12">
    <source>
        <dbReference type="EMBL" id="TDU28080.1"/>
    </source>
</evidence>
<protein>
    <recommendedName>
        <fullName evidence="2">Type-4 uracil-DNA glycosylase</fullName>
    </recommendedName>
</protein>
<dbReference type="GO" id="GO:0051539">
    <property type="term" value="F:4 iron, 4 sulfur cluster binding"/>
    <property type="evidence" value="ECO:0007669"/>
    <property type="project" value="UniProtKB-KW"/>
</dbReference>
<dbReference type="SMART" id="SM00987">
    <property type="entry name" value="UreE_C"/>
    <property type="match status" value="1"/>
</dbReference>
<keyword evidence="6" id="KW-0378">Hydrolase</keyword>
<dbReference type="InterPro" id="IPR025404">
    <property type="entry name" value="DUF4130"/>
</dbReference>
<dbReference type="GO" id="GO:0006281">
    <property type="term" value="P:DNA repair"/>
    <property type="evidence" value="ECO:0007669"/>
    <property type="project" value="UniProtKB-KW"/>
</dbReference>
<dbReference type="OrthoDB" id="5290748at2"/>
<feature type="domain" description="Uracil-DNA glycosylase-like" evidence="11">
    <location>
        <begin position="308"/>
        <end position="468"/>
    </location>
</feature>
<sequence length="479" mass="53446">MRQVDFPPGAGFEAWRDAARALLRDAVPPEDVSWTTGPQDDLLGATPISESTGQGAAQARVPREFPPLARSVLAHSDPQSPALMYRILWRLTHGEPRLLEQVTDADIVRARACEKSVHRDAHKMKAFVRFREIAAHDGEPVFVAWFEPEHYVVEQLAPFFAGRFAGMRWSILTPYRSAHWDGQELSLGPGALRSDAPQDDVLEDLWRTYYASIFNPARLKVKAMTQEMPQKYWKNLPEARLIPGLVREAAQRRDAMVEQAFAAPNRKIRGHVAPEALPVPTGSLDELRRLAHDCRRCDLWKPATQTVFGEGPAHARVMVIGEQPGDQEDLAGKPFIGPAGKLLDSALEQAGLDRADLYVTNTVKHFKFEPRGKTRLHKRADAYEQQACRPWLDAEIERVKPDVILCLGSMAASAMLGSSFKLLKQRGTWHTGEDGSRVIATVHPSYLLRLPDASAREQGFADFVTDLRQVADALAKGRP</sequence>
<dbReference type="CDD" id="cd10030">
    <property type="entry name" value="UDG-F4_TTUDGA_SPO1dp_like"/>
    <property type="match status" value="1"/>
</dbReference>
<organism evidence="12 13">
    <name type="scientific">Panacagrimonas perspica</name>
    <dbReference type="NCBI Taxonomy" id="381431"/>
    <lineage>
        <taxon>Bacteria</taxon>
        <taxon>Pseudomonadati</taxon>
        <taxon>Pseudomonadota</taxon>
        <taxon>Gammaproteobacteria</taxon>
        <taxon>Nevskiales</taxon>
        <taxon>Nevskiaceae</taxon>
        <taxon>Panacagrimonas</taxon>
    </lineage>
</organism>
<keyword evidence="4" id="KW-0479">Metal-binding</keyword>
<accession>A0A4R7P521</accession>
<reference evidence="12 13" key="1">
    <citation type="submission" date="2019-03" db="EMBL/GenBank/DDBJ databases">
        <title>Genomic Encyclopedia of Type Strains, Phase IV (KMG-IV): sequencing the most valuable type-strain genomes for metagenomic binning, comparative biology and taxonomic classification.</title>
        <authorList>
            <person name="Goeker M."/>
        </authorList>
    </citation>
    <scope>NUCLEOTIDE SEQUENCE [LARGE SCALE GENOMIC DNA]</scope>
    <source>
        <strain evidence="12 13">DSM 26377</strain>
    </source>
</reference>
<dbReference type="InterPro" id="IPR023875">
    <property type="entry name" value="DNA_repair_put"/>
</dbReference>
<evidence type="ECO:0000256" key="3">
    <source>
        <dbReference type="ARBA" id="ARBA00022485"/>
    </source>
</evidence>
<dbReference type="InterPro" id="IPR005122">
    <property type="entry name" value="Uracil-DNA_glycosylase-like"/>
</dbReference>
<evidence type="ECO:0000256" key="10">
    <source>
        <dbReference type="SAM" id="MobiDB-lite"/>
    </source>
</evidence>
<evidence type="ECO:0000256" key="9">
    <source>
        <dbReference type="ARBA" id="ARBA00023204"/>
    </source>
</evidence>
<dbReference type="InterPro" id="IPR005273">
    <property type="entry name" value="Ura-DNA_glyco_family4"/>
</dbReference>
<evidence type="ECO:0000256" key="8">
    <source>
        <dbReference type="ARBA" id="ARBA00023014"/>
    </source>
</evidence>
<gene>
    <name evidence="12" type="ORF">DFR24_2439</name>
</gene>
<dbReference type="AlphaFoldDB" id="A0A4R7P521"/>
<dbReference type="GO" id="GO:0046872">
    <property type="term" value="F:metal ion binding"/>
    <property type="evidence" value="ECO:0007669"/>
    <property type="project" value="UniProtKB-KW"/>
</dbReference>
<dbReference type="SMART" id="SM00986">
    <property type="entry name" value="UDG"/>
    <property type="match status" value="1"/>
</dbReference>
<dbReference type="Pfam" id="PF03167">
    <property type="entry name" value="UDG"/>
    <property type="match status" value="1"/>
</dbReference>